<evidence type="ECO:0000256" key="3">
    <source>
        <dbReference type="ARBA" id="ARBA00022846"/>
    </source>
</evidence>
<keyword evidence="5" id="KW-0969">Cilium</keyword>
<dbReference type="Pfam" id="PF03148">
    <property type="entry name" value="Tektin"/>
    <property type="match status" value="1"/>
</dbReference>
<organism evidence="8 9">
    <name type="scientific">Nocardioides antri</name>
    <dbReference type="NCBI Taxonomy" id="2607659"/>
    <lineage>
        <taxon>Bacteria</taxon>
        <taxon>Bacillati</taxon>
        <taxon>Actinomycetota</taxon>
        <taxon>Actinomycetes</taxon>
        <taxon>Propionibacteriales</taxon>
        <taxon>Nocardioidaceae</taxon>
        <taxon>Nocardioides</taxon>
    </lineage>
</organism>
<comment type="subcellular location">
    <subcellularLocation>
        <location evidence="1">Cytoplasm</location>
        <location evidence="1">Cytoskeleton</location>
        <location evidence="1">Flagellum axoneme</location>
    </subcellularLocation>
</comment>
<dbReference type="GO" id="GO:0005737">
    <property type="term" value="C:cytoplasm"/>
    <property type="evidence" value="ECO:0007669"/>
    <property type="project" value="UniProtKB-ARBA"/>
</dbReference>
<feature type="non-terminal residue" evidence="8">
    <location>
        <position position="70"/>
    </location>
</feature>
<feature type="non-terminal residue" evidence="8">
    <location>
        <position position="1"/>
    </location>
</feature>
<evidence type="ECO:0000256" key="6">
    <source>
        <dbReference type="ARBA" id="ARBA00023212"/>
    </source>
</evidence>
<dbReference type="PANTHER" id="PTHR19960:SF25">
    <property type="entry name" value="TEKTIN-1"/>
    <property type="match status" value="1"/>
</dbReference>
<dbReference type="InterPro" id="IPR048256">
    <property type="entry name" value="Tektin-like"/>
</dbReference>
<evidence type="ECO:0000256" key="7">
    <source>
        <dbReference type="ARBA" id="ARBA00023273"/>
    </source>
</evidence>
<dbReference type="GO" id="GO:0015630">
    <property type="term" value="C:microtubule cytoskeleton"/>
    <property type="evidence" value="ECO:0007669"/>
    <property type="project" value="TreeGrafter"/>
</dbReference>
<dbReference type="EMBL" id="VUJW01000225">
    <property type="protein sequence ID" value="KAA1414551.1"/>
    <property type="molecule type" value="Genomic_DNA"/>
</dbReference>
<gene>
    <name evidence="8" type="ORF">F0U47_20905</name>
</gene>
<dbReference type="RefSeq" id="WP_149752389.1">
    <property type="nucleotide sequence ID" value="NZ_VUJW01000225.1"/>
</dbReference>
<evidence type="ECO:0000256" key="5">
    <source>
        <dbReference type="ARBA" id="ARBA00023069"/>
    </source>
</evidence>
<dbReference type="AlphaFoldDB" id="A0A5B1L1C3"/>
<evidence type="ECO:0000256" key="2">
    <source>
        <dbReference type="ARBA" id="ARBA00022490"/>
    </source>
</evidence>
<keyword evidence="6" id="KW-0206">Cytoskeleton</keyword>
<reference evidence="8 9" key="1">
    <citation type="submission" date="2019-09" db="EMBL/GenBank/DDBJ databases">
        <title>Nocardioides panacisoli sp. nov., isolated from the soil of a ginseng field.</title>
        <authorList>
            <person name="Cho C."/>
        </authorList>
    </citation>
    <scope>NUCLEOTIDE SEQUENCE [LARGE SCALE GENOMIC DNA]</scope>
    <source>
        <strain evidence="8 9">BN140041</strain>
    </source>
</reference>
<proteinExistence type="predicted"/>
<keyword evidence="4" id="KW-0175">Coiled coil</keyword>
<protein>
    <submittedName>
        <fullName evidence="8">Uncharacterized protein</fullName>
    </submittedName>
</protein>
<accession>A0A5B1L1C3</accession>
<evidence type="ECO:0000256" key="4">
    <source>
        <dbReference type="ARBA" id="ARBA00023054"/>
    </source>
</evidence>
<comment type="caution">
    <text evidence="8">The sequence shown here is derived from an EMBL/GenBank/DDBJ whole genome shotgun (WGS) entry which is preliminary data.</text>
</comment>
<keyword evidence="7" id="KW-0966">Cell projection</keyword>
<keyword evidence="9" id="KW-1185">Reference proteome</keyword>
<dbReference type="Proteomes" id="UP000324351">
    <property type="component" value="Unassembled WGS sequence"/>
</dbReference>
<reference evidence="8 9" key="2">
    <citation type="submission" date="2019-09" db="EMBL/GenBank/DDBJ databases">
        <authorList>
            <person name="Jin C."/>
        </authorList>
    </citation>
    <scope>NUCLEOTIDE SEQUENCE [LARGE SCALE GENOMIC DNA]</scope>
    <source>
        <strain evidence="8 9">BN140041</strain>
    </source>
</reference>
<evidence type="ECO:0000256" key="1">
    <source>
        <dbReference type="ARBA" id="ARBA00004611"/>
    </source>
</evidence>
<keyword evidence="2" id="KW-0963">Cytoplasm</keyword>
<dbReference type="PANTHER" id="PTHR19960">
    <property type="entry name" value="TEKTIN"/>
    <property type="match status" value="1"/>
</dbReference>
<evidence type="ECO:0000313" key="8">
    <source>
        <dbReference type="EMBL" id="KAA1414551.1"/>
    </source>
</evidence>
<name>A0A5B1L1C3_9ACTN</name>
<dbReference type="InterPro" id="IPR000435">
    <property type="entry name" value="Tektins"/>
</dbReference>
<sequence>CLDEVQLALHDELRTLRQAESSLTKTCTDSAEQLRLLRAAKYQLEKDAADKAKAAEIDGSTAEIPGLTNA</sequence>
<keyword evidence="3" id="KW-0282">Flagellum</keyword>
<evidence type="ECO:0000313" key="9">
    <source>
        <dbReference type="Proteomes" id="UP000324351"/>
    </source>
</evidence>